<accession>A0A0F9ME75</accession>
<keyword evidence="3" id="KW-0378">Hydrolase</keyword>
<reference evidence="5" key="1">
    <citation type="journal article" date="2015" name="Nature">
        <title>Complex archaea that bridge the gap between prokaryotes and eukaryotes.</title>
        <authorList>
            <person name="Spang A."/>
            <person name="Saw J.H."/>
            <person name="Jorgensen S.L."/>
            <person name="Zaremba-Niedzwiedzka K."/>
            <person name="Martijn J."/>
            <person name="Lind A.E."/>
            <person name="van Eijk R."/>
            <person name="Schleper C."/>
            <person name="Guy L."/>
            <person name="Ettema T.J."/>
        </authorList>
    </citation>
    <scope>NUCLEOTIDE SEQUENCE</scope>
</reference>
<dbReference type="Pfam" id="PF01934">
    <property type="entry name" value="HepT-like"/>
    <property type="match status" value="1"/>
</dbReference>
<dbReference type="Gene3D" id="1.20.120.580">
    <property type="entry name" value="bsu32300-like"/>
    <property type="match status" value="1"/>
</dbReference>
<keyword evidence="2" id="KW-0540">Nuclease</keyword>
<proteinExistence type="inferred from homology"/>
<name>A0A0F9ME75_9ZZZZ</name>
<evidence type="ECO:0000256" key="1">
    <source>
        <dbReference type="ARBA" id="ARBA00022649"/>
    </source>
</evidence>
<dbReference type="EMBL" id="LAZR01005724">
    <property type="protein sequence ID" value="KKM97631.1"/>
    <property type="molecule type" value="Genomic_DNA"/>
</dbReference>
<evidence type="ECO:0000313" key="5">
    <source>
        <dbReference type="EMBL" id="KKM97631.1"/>
    </source>
</evidence>
<gene>
    <name evidence="5" type="ORF">LCGC14_1166120</name>
</gene>
<dbReference type="InterPro" id="IPR052379">
    <property type="entry name" value="Type_VII_TA_RNase"/>
</dbReference>
<comment type="caution">
    <text evidence="5">The sequence shown here is derived from an EMBL/GenBank/DDBJ whole genome shotgun (WGS) entry which is preliminary data.</text>
</comment>
<evidence type="ECO:0000256" key="3">
    <source>
        <dbReference type="ARBA" id="ARBA00022801"/>
    </source>
</evidence>
<evidence type="ECO:0000256" key="2">
    <source>
        <dbReference type="ARBA" id="ARBA00022722"/>
    </source>
</evidence>
<sequence>MGKEEKKFQLDEKRIKRYNDKFIQFDKILKLLKEWSEEIDVSTFLNETSAERQFAIYHAFQIILEIVGDIAAMLVRDLQLVPKDDYTNVEYLKKKNIITTDLAKYVKDANGLRNRIVHNYNGLDDQLAYKGILNLIKEITNFVVVIKQWLKNNY</sequence>
<dbReference type="AlphaFoldDB" id="A0A0F9ME75"/>
<dbReference type="GO" id="GO:0004540">
    <property type="term" value="F:RNA nuclease activity"/>
    <property type="evidence" value="ECO:0007669"/>
    <property type="project" value="InterPro"/>
</dbReference>
<dbReference type="InterPro" id="IPR037038">
    <property type="entry name" value="HepT-like_sf"/>
</dbReference>
<organism evidence="5">
    <name type="scientific">marine sediment metagenome</name>
    <dbReference type="NCBI Taxonomy" id="412755"/>
    <lineage>
        <taxon>unclassified sequences</taxon>
        <taxon>metagenomes</taxon>
        <taxon>ecological metagenomes</taxon>
    </lineage>
</organism>
<comment type="similarity">
    <text evidence="4">Belongs to the HepT RNase toxin family.</text>
</comment>
<dbReference type="PANTHER" id="PTHR33397:SF5">
    <property type="entry name" value="RNASE YUTE-RELATED"/>
    <property type="match status" value="1"/>
</dbReference>
<dbReference type="GO" id="GO:0016787">
    <property type="term" value="F:hydrolase activity"/>
    <property type="evidence" value="ECO:0007669"/>
    <property type="project" value="UniProtKB-KW"/>
</dbReference>
<protein>
    <recommendedName>
        <fullName evidence="6">DUF86 domain-containing protein</fullName>
    </recommendedName>
</protein>
<evidence type="ECO:0008006" key="6">
    <source>
        <dbReference type="Google" id="ProtNLM"/>
    </source>
</evidence>
<dbReference type="NCBIfam" id="NF047751">
    <property type="entry name" value="HepT_toxin"/>
    <property type="match status" value="1"/>
</dbReference>
<dbReference type="PANTHER" id="PTHR33397">
    <property type="entry name" value="UPF0331 PROTEIN YUTE"/>
    <property type="match status" value="1"/>
</dbReference>
<dbReference type="InterPro" id="IPR008201">
    <property type="entry name" value="HepT-like"/>
</dbReference>
<dbReference type="GO" id="GO:0110001">
    <property type="term" value="C:toxin-antitoxin complex"/>
    <property type="evidence" value="ECO:0007669"/>
    <property type="project" value="InterPro"/>
</dbReference>
<keyword evidence="1" id="KW-1277">Toxin-antitoxin system</keyword>
<evidence type="ECO:0000256" key="4">
    <source>
        <dbReference type="ARBA" id="ARBA00024207"/>
    </source>
</evidence>